<sequence length="162" mass="18351">MYSALTGLYILENIPIRCQQLDDSNKYPLSCDPDAADDYMNVTVVIDTPELCEEVQTTTAGNMEELYTLEVKTMTDNTFSAPRPPESYQFGEYLHIVIVVDSSASGVVIENAIVSEVDRIGPTPDVQCRTDYVYVHPEWPQMFQREISPSQIWIQTIMDTDL</sequence>
<reference evidence="1 2" key="1">
    <citation type="submission" date="2011-02" db="EMBL/GenBank/DDBJ databases">
        <title>The Genome Sequence of Sphaeroforma arctica JP610.</title>
        <authorList>
            <consortium name="The Broad Institute Genome Sequencing Platform"/>
            <person name="Russ C."/>
            <person name="Cuomo C."/>
            <person name="Young S.K."/>
            <person name="Zeng Q."/>
            <person name="Gargeya S."/>
            <person name="Alvarado L."/>
            <person name="Berlin A."/>
            <person name="Chapman S.B."/>
            <person name="Chen Z."/>
            <person name="Freedman E."/>
            <person name="Gellesch M."/>
            <person name="Goldberg J."/>
            <person name="Griggs A."/>
            <person name="Gujja S."/>
            <person name="Heilman E."/>
            <person name="Heiman D."/>
            <person name="Howarth C."/>
            <person name="Mehta T."/>
            <person name="Neiman D."/>
            <person name="Pearson M."/>
            <person name="Roberts A."/>
            <person name="Saif S."/>
            <person name="Shea T."/>
            <person name="Shenoy N."/>
            <person name="Sisk P."/>
            <person name="Stolte C."/>
            <person name="Sykes S."/>
            <person name="White J."/>
            <person name="Yandava C."/>
            <person name="Burger G."/>
            <person name="Gray M.W."/>
            <person name="Holland P.W.H."/>
            <person name="King N."/>
            <person name="Lang F.B.F."/>
            <person name="Roger A.J."/>
            <person name="Ruiz-Trillo I."/>
            <person name="Haas B."/>
            <person name="Nusbaum C."/>
            <person name="Birren B."/>
        </authorList>
    </citation>
    <scope>NUCLEOTIDE SEQUENCE [LARGE SCALE GENOMIC DNA]</scope>
    <source>
        <strain evidence="1 2">JP610</strain>
    </source>
</reference>
<evidence type="ECO:0000313" key="2">
    <source>
        <dbReference type="Proteomes" id="UP000054560"/>
    </source>
</evidence>
<name>A0A0L0F7F0_9EUKA</name>
<feature type="non-terminal residue" evidence="1">
    <location>
        <position position="162"/>
    </location>
</feature>
<proteinExistence type="predicted"/>
<keyword evidence="2" id="KW-1185">Reference proteome</keyword>
<dbReference type="AlphaFoldDB" id="A0A0L0F7F0"/>
<dbReference type="Proteomes" id="UP000054560">
    <property type="component" value="Unassembled WGS sequence"/>
</dbReference>
<accession>A0A0L0F7F0</accession>
<dbReference type="EMBL" id="KQ246832">
    <property type="protein sequence ID" value="KNC72564.1"/>
    <property type="molecule type" value="Genomic_DNA"/>
</dbReference>
<gene>
    <name evidence="1" type="ORF">SARC_14878</name>
</gene>
<evidence type="ECO:0000313" key="1">
    <source>
        <dbReference type="EMBL" id="KNC72564.1"/>
    </source>
</evidence>
<organism evidence="1 2">
    <name type="scientific">Sphaeroforma arctica JP610</name>
    <dbReference type="NCBI Taxonomy" id="667725"/>
    <lineage>
        <taxon>Eukaryota</taxon>
        <taxon>Ichthyosporea</taxon>
        <taxon>Ichthyophonida</taxon>
        <taxon>Sphaeroforma</taxon>
    </lineage>
</organism>
<protein>
    <submittedName>
        <fullName evidence="1">Uncharacterized protein</fullName>
    </submittedName>
</protein>
<dbReference type="GeneID" id="25915382"/>
<dbReference type="RefSeq" id="XP_014146466.1">
    <property type="nucleotide sequence ID" value="XM_014290991.1"/>
</dbReference>